<dbReference type="Gene3D" id="3.30.950.10">
    <property type="entry name" value="Methyltransferase, Cobalt-precorrin-4 Transmethylase, Domain 2"/>
    <property type="match status" value="1"/>
</dbReference>
<dbReference type="AlphaFoldDB" id="A0A382TYG9"/>
<sequence>MSPLECGLYVVATPIGNLGDITLRGIEVLMLADRIACEDTRVTRKLLSRHSIKTKFTSYHDHNANSVRPVLIQKIKNGGTVALVCDAGMPSISDPGYKLIRDSILAGLYVTVVPGASAGLSGLVLSGLPTDRFLFLGYLPSKSQQRRNTLEEISGISASLIFHENPERLVRSLKDMLFVLGDRPAAVLRELT</sequence>
<keyword evidence="4" id="KW-0808">Transferase</keyword>
<evidence type="ECO:0000256" key="4">
    <source>
        <dbReference type="ARBA" id="ARBA00022679"/>
    </source>
</evidence>
<reference evidence="7" key="1">
    <citation type="submission" date="2018-05" db="EMBL/GenBank/DDBJ databases">
        <authorList>
            <person name="Lanie J.A."/>
            <person name="Ng W.-L."/>
            <person name="Kazmierczak K.M."/>
            <person name="Andrzejewski T.M."/>
            <person name="Davidsen T.M."/>
            <person name="Wayne K.J."/>
            <person name="Tettelin H."/>
            <person name="Glass J.I."/>
            <person name="Rusch D."/>
            <person name="Podicherti R."/>
            <person name="Tsui H.-C.T."/>
            <person name="Winkler M.E."/>
        </authorList>
    </citation>
    <scope>NUCLEOTIDE SEQUENCE</scope>
</reference>
<dbReference type="EMBL" id="UINC01140142">
    <property type="protein sequence ID" value="SVD27114.1"/>
    <property type="molecule type" value="Genomic_DNA"/>
</dbReference>
<feature type="domain" description="Tetrapyrrole methylase" evidence="6">
    <location>
        <begin position="8"/>
        <end position="192"/>
    </location>
</feature>
<protein>
    <recommendedName>
        <fullName evidence="6">Tetrapyrrole methylase domain-containing protein</fullName>
    </recommendedName>
</protein>
<feature type="non-terminal residue" evidence="7">
    <location>
        <position position="192"/>
    </location>
</feature>
<keyword evidence="3" id="KW-0489">Methyltransferase</keyword>
<dbReference type="CDD" id="cd11648">
    <property type="entry name" value="RsmI"/>
    <property type="match status" value="1"/>
</dbReference>
<dbReference type="InterPro" id="IPR035996">
    <property type="entry name" value="4pyrrol_Methylase_sf"/>
</dbReference>
<dbReference type="Pfam" id="PF00590">
    <property type="entry name" value="TP_methylase"/>
    <property type="match status" value="1"/>
</dbReference>
<dbReference type="NCBIfam" id="TIGR00096">
    <property type="entry name" value="16S rRNA (cytidine(1402)-2'-O)-methyltransferase"/>
    <property type="match status" value="1"/>
</dbReference>
<dbReference type="FunFam" id="3.40.1010.10:FF:000007">
    <property type="entry name" value="Ribosomal RNA small subunit methyltransferase I"/>
    <property type="match status" value="1"/>
</dbReference>
<proteinExistence type="predicted"/>
<dbReference type="GO" id="GO:0008168">
    <property type="term" value="F:methyltransferase activity"/>
    <property type="evidence" value="ECO:0007669"/>
    <property type="project" value="UniProtKB-KW"/>
</dbReference>
<accession>A0A382TYG9</accession>
<gene>
    <name evidence="7" type="ORF">METZ01_LOCUS379968</name>
</gene>
<keyword evidence="5" id="KW-0949">S-adenosyl-L-methionine</keyword>
<evidence type="ECO:0000259" key="6">
    <source>
        <dbReference type="Pfam" id="PF00590"/>
    </source>
</evidence>
<organism evidence="7">
    <name type="scientific">marine metagenome</name>
    <dbReference type="NCBI Taxonomy" id="408172"/>
    <lineage>
        <taxon>unclassified sequences</taxon>
        <taxon>metagenomes</taxon>
        <taxon>ecological metagenomes</taxon>
    </lineage>
</organism>
<name>A0A382TYG9_9ZZZZ</name>
<dbReference type="SUPFAM" id="SSF53790">
    <property type="entry name" value="Tetrapyrrole methylase"/>
    <property type="match status" value="1"/>
</dbReference>
<dbReference type="InterPro" id="IPR014777">
    <property type="entry name" value="4pyrrole_Mease_sub1"/>
</dbReference>
<evidence type="ECO:0000256" key="5">
    <source>
        <dbReference type="ARBA" id="ARBA00022691"/>
    </source>
</evidence>
<evidence type="ECO:0000256" key="2">
    <source>
        <dbReference type="ARBA" id="ARBA00022552"/>
    </source>
</evidence>
<dbReference type="GO" id="GO:0006364">
    <property type="term" value="P:rRNA processing"/>
    <property type="evidence" value="ECO:0007669"/>
    <property type="project" value="UniProtKB-KW"/>
</dbReference>
<keyword evidence="2" id="KW-0698">rRNA processing</keyword>
<dbReference type="Gene3D" id="3.40.1010.10">
    <property type="entry name" value="Cobalt-precorrin-4 Transmethylase, Domain 1"/>
    <property type="match status" value="1"/>
</dbReference>
<evidence type="ECO:0000313" key="7">
    <source>
        <dbReference type="EMBL" id="SVD27114.1"/>
    </source>
</evidence>
<evidence type="ECO:0000256" key="3">
    <source>
        <dbReference type="ARBA" id="ARBA00022603"/>
    </source>
</evidence>
<dbReference type="PANTHER" id="PTHR46111:SF1">
    <property type="entry name" value="RIBOSOMAL RNA SMALL SUBUNIT METHYLTRANSFERASE I"/>
    <property type="match status" value="1"/>
</dbReference>
<dbReference type="GO" id="GO:0032259">
    <property type="term" value="P:methylation"/>
    <property type="evidence" value="ECO:0007669"/>
    <property type="project" value="UniProtKB-KW"/>
</dbReference>
<evidence type="ECO:0000256" key="1">
    <source>
        <dbReference type="ARBA" id="ARBA00022490"/>
    </source>
</evidence>
<dbReference type="InterPro" id="IPR014776">
    <property type="entry name" value="4pyrrole_Mease_sub2"/>
</dbReference>
<dbReference type="PANTHER" id="PTHR46111">
    <property type="entry name" value="RIBOSOMAL RNA SMALL SUBUNIT METHYLTRANSFERASE I"/>
    <property type="match status" value="1"/>
</dbReference>
<dbReference type="InterPro" id="IPR008189">
    <property type="entry name" value="rRNA_ssu_MeTfrase_I"/>
</dbReference>
<dbReference type="InterPro" id="IPR000878">
    <property type="entry name" value="4pyrrol_Mease"/>
</dbReference>
<keyword evidence="1" id="KW-0963">Cytoplasm</keyword>